<dbReference type="HOGENOM" id="CLU_022118_1_0_6"/>
<evidence type="ECO:0000259" key="6">
    <source>
        <dbReference type="Pfam" id="PF12698"/>
    </source>
</evidence>
<dbReference type="Pfam" id="PF12698">
    <property type="entry name" value="ABC2_membrane_3"/>
    <property type="match status" value="1"/>
</dbReference>
<dbReference type="STRING" id="203122.Sde_3735"/>
<feature type="transmembrane region" description="Helical" evidence="5">
    <location>
        <begin position="178"/>
        <end position="200"/>
    </location>
</feature>
<dbReference type="Proteomes" id="UP000001947">
    <property type="component" value="Chromosome"/>
</dbReference>
<dbReference type="GO" id="GO:0140359">
    <property type="term" value="F:ABC-type transporter activity"/>
    <property type="evidence" value="ECO:0007669"/>
    <property type="project" value="InterPro"/>
</dbReference>
<proteinExistence type="predicted"/>
<dbReference type="PANTHER" id="PTHR43471:SF3">
    <property type="entry name" value="ABC TRANSPORTER PERMEASE PROTEIN NATB"/>
    <property type="match status" value="1"/>
</dbReference>
<feature type="transmembrane region" description="Helical" evidence="5">
    <location>
        <begin position="311"/>
        <end position="330"/>
    </location>
</feature>
<dbReference type="GeneID" id="98615341"/>
<organism evidence="7 8">
    <name type="scientific">Saccharophagus degradans (strain 2-40 / ATCC 43961 / DSM 17024)</name>
    <dbReference type="NCBI Taxonomy" id="203122"/>
    <lineage>
        <taxon>Bacteria</taxon>
        <taxon>Pseudomonadati</taxon>
        <taxon>Pseudomonadota</taxon>
        <taxon>Gammaproteobacteria</taxon>
        <taxon>Cellvibrionales</taxon>
        <taxon>Cellvibrionaceae</taxon>
        <taxon>Saccharophagus</taxon>
    </lineage>
</organism>
<evidence type="ECO:0000313" key="7">
    <source>
        <dbReference type="EMBL" id="ABD82990.1"/>
    </source>
</evidence>
<evidence type="ECO:0000313" key="8">
    <source>
        <dbReference type="Proteomes" id="UP000001947"/>
    </source>
</evidence>
<feature type="domain" description="ABC-2 type transporter transmembrane" evidence="6">
    <location>
        <begin position="18"/>
        <end position="378"/>
    </location>
</feature>
<dbReference type="RefSeq" id="WP_011470205.1">
    <property type="nucleotide sequence ID" value="NC_007912.1"/>
</dbReference>
<dbReference type="EMBL" id="CP000282">
    <property type="protein sequence ID" value="ABD82990.1"/>
    <property type="molecule type" value="Genomic_DNA"/>
</dbReference>
<name>Q21E89_SACD2</name>
<evidence type="ECO:0000256" key="5">
    <source>
        <dbReference type="SAM" id="Phobius"/>
    </source>
</evidence>
<feature type="transmembrane region" description="Helical" evidence="5">
    <location>
        <begin position="18"/>
        <end position="38"/>
    </location>
</feature>
<keyword evidence="8" id="KW-1185">Reference proteome</keyword>
<keyword evidence="2 5" id="KW-0812">Transmembrane</keyword>
<protein>
    <submittedName>
        <fullName evidence="7">ABC-type Na+ efflux pump permease component-like protein</fullName>
    </submittedName>
</protein>
<sequence>MWHLILRDLKDLIGDLKYLFITLGVPLIATPLLIFLIVGMSSAKSQQEAERHYRFAINSTQILPQFYTALKMEKQFNEQVIDKEIEATQALERELVDAYIHVENDGDKILLTIYHRETNQYSELINKLKAIAENANNALRSEKFDMLGIDKVQQGNLLEPVVVSDKLVKEEKEVVGQYLGMAFNFIIVIWVFTAMMTVAAELITSEKENKTLETLLISPVSRSKVCLSKWLSVTAVGMFSSLATLLTYSLSLAIASAVSDIAFIEKILSFISFFEVLLLWVLLIPLCLSIAAGLTVIGINASTLKEYQGSASFLMILVMVPAMLVLNGVLEWNSSTQWMPVINLIVANIEVIKGTLTLSAVAPLVISNAALIAALMVVANKLFNTEKVLFSN</sequence>
<evidence type="ECO:0000256" key="1">
    <source>
        <dbReference type="ARBA" id="ARBA00004141"/>
    </source>
</evidence>
<dbReference type="AlphaFoldDB" id="Q21E89"/>
<comment type="subcellular location">
    <subcellularLocation>
        <location evidence="1">Membrane</location>
        <topology evidence="1">Multi-pass membrane protein</topology>
    </subcellularLocation>
</comment>
<feature type="transmembrane region" description="Helical" evidence="5">
    <location>
        <begin position="238"/>
        <end position="264"/>
    </location>
</feature>
<accession>Q21E89</accession>
<gene>
    <name evidence="7" type="ordered locus">Sde_3735</name>
</gene>
<feature type="transmembrane region" description="Helical" evidence="5">
    <location>
        <begin position="351"/>
        <end position="379"/>
    </location>
</feature>
<dbReference type="eggNOG" id="COG1668">
    <property type="taxonomic scope" value="Bacteria"/>
</dbReference>
<dbReference type="OrthoDB" id="5486437at2"/>
<dbReference type="InterPro" id="IPR013525">
    <property type="entry name" value="ABC2_TM"/>
</dbReference>
<evidence type="ECO:0000256" key="3">
    <source>
        <dbReference type="ARBA" id="ARBA00022989"/>
    </source>
</evidence>
<dbReference type="GO" id="GO:0016020">
    <property type="term" value="C:membrane"/>
    <property type="evidence" value="ECO:0007669"/>
    <property type="project" value="UniProtKB-SubCell"/>
</dbReference>
<evidence type="ECO:0000256" key="2">
    <source>
        <dbReference type="ARBA" id="ARBA00022692"/>
    </source>
</evidence>
<dbReference type="PANTHER" id="PTHR43471">
    <property type="entry name" value="ABC TRANSPORTER PERMEASE"/>
    <property type="match status" value="1"/>
</dbReference>
<reference evidence="7 8" key="1">
    <citation type="journal article" date="2008" name="PLoS Genet.">
        <title>Complete genome sequence of the complex carbohydrate-degrading marine bacterium, Saccharophagus degradans strain 2-40 T.</title>
        <authorList>
            <person name="Weiner R.M."/>
            <person name="Taylor L.E.II."/>
            <person name="Henrissat B."/>
            <person name="Hauser L."/>
            <person name="Land M."/>
            <person name="Coutinho P.M."/>
            <person name="Rancurel C."/>
            <person name="Saunders E.H."/>
            <person name="Longmire A.G."/>
            <person name="Zhang H."/>
            <person name="Bayer E.A."/>
            <person name="Gilbert H.J."/>
            <person name="Larimer F."/>
            <person name="Zhulin I.B."/>
            <person name="Ekborg N.A."/>
            <person name="Lamed R."/>
            <person name="Richardson P.M."/>
            <person name="Borovok I."/>
            <person name="Hutcheson S."/>
        </authorList>
    </citation>
    <scope>NUCLEOTIDE SEQUENCE [LARGE SCALE GENOMIC DNA]</scope>
    <source>
        <strain evidence="8">2-40 / ATCC 43961 / DSM 17024</strain>
    </source>
</reference>
<dbReference type="KEGG" id="sde:Sde_3735"/>
<keyword evidence="3 5" id="KW-1133">Transmembrane helix</keyword>
<feature type="transmembrane region" description="Helical" evidence="5">
    <location>
        <begin position="276"/>
        <end position="299"/>
    </location>
</feature>
<evidence type="ECO:0000256" key="4">
    <source>
        <dbReference type="ARBA" id="ARBA00023136"/>
    </source>
</evidence>
<keyword evidence="4 5" id="KW-0472">Membrane</keyword>